<comment type="cofactor">
    <cofactor evidence="5">
        <name>Mg(2+)</name>
        <dbReference type="ChEBI" id="CHEBI:18420"/>
    </cofactor>
    <cofactor evidence="5">
        <name>Mn(2+)</name>
        <dbReference type="ChEBI" id="CHEBI:29035"/>
    </cofactor>
    <text evidence="5">Mg(2+). Can also accept Mn(2+).</text>
</comment>
<dbReference type="Pfam" id="PF00871">
    <property type="entry name" value="Acetate_kinase"/>
    <property type="match status" value="1"/>
</dbReference>
<dbReference type="PRINTS" id="PR00471">
    <property type="entry name" value="ACETATEKNASE"/>
</dbReference>
<reference evidence="8 9" key="1">
    <citation type="submission" date="2018-06" db="EMBL/GenBank/DDBJ databases">
        <title>Complete Genome Sequence of Desulfobacter hydrogenophilus (DSM3380).</title>
        <authorList>
            <person name="Marietou A."/>
            <person name="Schreiber L."/>
            <person name="Marshall I."/>
            <person name="Jorgensen B."/>
        </authorList>
    </citation>
    <scope>NUCLEOTIDE SEQUENCE [LARGE SCALE GENOMIC DNA]</scope>
    <source>
        <strain evidence="8 9">DSM 3380</strain>
    </source>
</reference>
<comment type="caution">
    <text evidence="5">Lacks conserved residue(s) required for the propagation of feature annotation.</text>
</comment>
<feature type="binding site" evidence="5">
    <location>
        <position position="86"/>
    </location>
    <ligand>
        <name>substrate</name>
    </ligand>
</feature>
<evidence type="ECO:0000256" key="4">
    <source>
        <dbReference type="ARBA" id="ARBA00022840"/>
    </source>
</evidence>
<dbReference type="Proteomes" id="UP000248798">
    <property type="component" value="Unassembled WGS sequence"/>
</dbReference>
<evidence type="ECO:0000256" key="1">
    <source>
        <dbReference type="ARBA" id="ARBA00022679"/>
    </source>
</evidence>
<dbReference type="GO" id="GO:0006083">
    <property type="term" value="P:acetate metabolic process"/>
    <property type="evidence" value="ECO:0007669"/>
    <property type="project" value="TreeGrafter"/>
</dbReference>
<feature type="binding site" evidence="5">
    <location>
        <begin position="279"/>
        <end position="281"/>
    </location>
    <ligand>
        <name>ATP</name>
        <dbReference type="ChEBI" id="CHEBI:30616"/>
    </ligand>
</feature>
<keyword evidence="3 5" id="KW-0418">Kinase</keyword>
<keyword evidence="1 5" id="KW-0808">Transferase</keyword>
<dbReference type="InterPro" id="IPR004372">
    <property type="entry name" value="Ac/propionate_kinase"/>
</dbReference>
<dbReference type="GO" id="GO:0005524">
    <property type="term" value="F:ATP binding"/>
    <property type="evidence" value="ECO:0007669"/>
    <property type="project" value="UniProtKB-KW"/>
</dbReference>
<organism evidence="8 9">
    <name type="scientific">Desulfobacter hydrogenophilus</name>
    <dbReference type="NCBI Taxonomy" id="2291"/>
    <lineage>
        <taxon>Bacteria</taxon>
        <taxon>Pseudomonadati</taxon>
        <taxon>Thermodesulfobacteriota</taxon>
        <taxon>Desulfobacteria</taxon>
        <taxon>Desulfobacterales</taxon>
        <taxon>Desulfobacteraceae</taxon>
        <taxon>Desulfobacter</taxon>
    </lineage>
</organism>
<feature type="site" description="Transition state stabilizer" evidence="5">
    <location>
        <position position="175"/>
    </location>
</feature>
<keyword evidence="5" id="KW-0963">Cytoplasm</keyword>
<evidence type="ECO:0000256" key="2">
    <source>
        <dbReference type="ARBA" id="ARBA00022741"/>
    </source>
</evidence>
<dbReference type="GO" id="GO:0006085">
    <property type="term" value="P:acetyl-CoA biosynthetic process"/>
    <property type="evidence" value="ECO:0007669"/>
    <property type="project" value="UniProtKB-UniRule"/>
</dbReference>
<evidence type="ECO:0000313" key="10">
    <source>
        <dbReference type="Proteomes" id="UP000293902"/>
    </source>
</evidence>
<dbReference type="GO" id="GO:0008776">
    <property type="term" value="F:acetate kinase activity"/>
    <property type="evidence" value="ECO:0007669"/>
    <property type="project" value="UniProtKB-UniRule"/>
</dbReference>
<feature type="binding site" evidence="5">
    <location>
        <position position="14"/>
    </location>
    <ligand>
        <name>ATP</name>
        <dbReference type="ChEBI" id="CHEBI:30616"/>
    </ligand>
</feature>
<evidence type="ECO:0000313" key="9">
    <source>
        <dbReference type="Proteomes" id="UP000248798"/>
    </source>
</evidence>
<gene>
    <name evidence="5" type="primary">ackA</name>
    <name evidence="8" type="ORF">DO021_15865</name>
    <name evidence="7" type="ORF">EYB58_02155</name>
</gene>
<feature type="binding site" evidence="5">
    <location>
        <position position="7"/>
    </location>
    <ligand>
        <name>Mg(2+)</name>
        <dbReference type="ChEBI" id="CHEBI:18420"/>
    </ligand>
</feature>
<dbReference type="Gene3D" id="3.30.420.40">
    <property type="match status" value="2"/>
</dbReference>
<sequence length="400" mass="44072">MNILVCNCGSSSLKYRFLTMPEEDEIASGEAQRIGPVTSESARIVHREGDRDTVFSMDLPTHQKAFHEILKLLAKKGKRPDALGHRVAHGGRLFEQPAVITPTVFEALQQVRDLAPLHNPVAIDLIEECQTRYASLPQVAVFDTAFHTTIPEHARQYALPSDLVQELNIRKYGFHGTSHRYVVEEAAKIAGIPMAKFNAVSCHLGSGGASLCAISNGRSIENTMGYTPIQGLVMSTRCGDLDPAIVLKLLALYSGDMDRIEDILNRRSGVLGLSGASADIRDILGDWDAATSRDGRFQKTLQIYLWRIRKYIGAYLTLASPVQAIIFTDTIGENVSLVRSVVCANQKFFGVCIDEKRNRELEQLPGDISQDGSPVRILVVATNEELAIARQVFKTLTLNN</sequence>
<dbReference type="UniPathway" id="UPA00340">
    <property type="reaction ID" value="UER00458"/>
</dbReference>
<dbReference type="EC" id="2.7.2.1" evidence="5"/>
<comment type="similarity">
    <text evidence="5 6">Belongs to the acetokinase family.</text>
</comment>
<feature type="binding site" evidence="5">
    <location>
        <position position="384"/>
    </location>
    <ligand>
        <name>Mg(2+)</name>
        <dbReference type="ChEBI" id="CHEBI:18420"/>
    </ligand>
</feature>
<dbReference type="PIRSF" id="PIRSF000722">
    <property type="entry name" value="Acetate_prop_kin"/>
    <property type="match status" value="1"/>
</dbReference>
<evidence type="ECO:0000313" key="8">
    <source>
        <dbReference type="EMBL" id="RAM01064.1"/>
    </source>
</evidence>
<name>A0A328F8P9_9BACT</name>
<dbReference type="HAMAP" id="MF_00020">
    <property type="entry name" value="Acetate_kinase"/>
    <property type="match status" value="1"/>
</dbReference>
<dbReference type="EMBL" id="CP036313">
    <property type="protein sequence ID" value="QBH11834.1"/>
    <property type="molecule type" value="Genomic_DNA"/>
</dbReference>
<dbReference type="InterPro" id="IPR043129">
    <property type="entry name" value="ATPase_NBD"/>
</dbReference>
<dbReference type="SUPFAM" id="SSF53067">
    <property type="entry name" value="Actin-like ATPase domain"/>
    <property type="match status" value="2"/>
</dbReference>
<evidence type="ECO:0000256" key="6">
    <source>
        <dbReference type="RuleBase" id="RU003835"/>
    </source>
</evidence>
<proteinExistence type="inferred from homology"/>
<accession>A0A328F8P9</accession>
<keyword evidence="10" id="KW-1185">Reference proteome</keyword>
<protein>
    <recommendedName>
        <fullName evidence="5">Acetate kinase</fullName>
        <ecNumber evidence="5">2.7.2.1</ecNumber>
    </recommendedName>
    <alternativeName>
        <fullName evidence="5">Acetokinase</fullName>
    </alternativeName>
</protein>
<keyword evidence="5" id="KW-0479">Metal-binding</keyword>
<feature type="site" description="Transition state stabilizer" evidence="5">
    <location>
        <position position="237"/>
    </location>
</feature>
<dbReference type="OrthoDB" id="9802453at2"/>
<evidence type="ECO:0000313" key="7">
    <source>
        <dbReference type="EMBL" id="QBH11834.1"/>
    </source>
</evidence>
<keyword evidence="5" id="KW-0460">Magnesium</keyword>
<dbReference type="Proteomes" id="UP000293902">
    <property type="component" value="Chromosome"/>
</dbReference>
<comment type="subcellular location">
    <subcellularLocation>
        <location evidence="5">Cytoplasm</location>
    </subcellularLocation>
</comment>
<dbReference type="GO" id="GO:0005737">
    <property type="term" value="C:cytoplasm"/>
    <property type="evidence" value="ECO:0007669"/>
    <property type="project" value="UniProtKB-SubCell"/>
</dbReference>
<comment type="subunit">
    <text evidence="5">Homodimer.</text>
</comment>
<evidence type="ECO:0000256" key="5">
    <source>
        <dbReference type="HAMAP-Rule" id="MF_00020"/>
    </source>
</evidence>
<keyword evidence="4 5" id="KW-0067">ATP-binding</keyword>
<comment type="catalytic activity">
    <reaction evidence="5">
        <text>acetate + ATP = acetyl phosphate + ADP</text>
        <dbReference type="Rhea" id="RHEA:11352"/>
        <dbReference type="ChEBI" id="CHEBI:22191"/>
        <dbReference type="ChEBI" id="CHEBI:30089"/>
        <dbReference type="ChEBI" id="CHEBI:30616"/>
        <dbReference type="ChEBI" id="CHEBI:456216"/>
        <dbReference type="EC" id="2.7.2.1"/>
    </reaction>
</comment>
<reference evidence="7 10" key="2">
    <citation type="submission" date="2019-02" db="EMBL/GenBank/DDBJ databases">
        <title>Complete genome sequence of Desulfobacter hydrogenophilus AcRS1.</title>
        <authorList>
            <person name="Marietou A."/>
            <person name="Lund M.B."/>
            <person name="Marshall I.P.G."/>
            <person name="Schreiber L."/>
            <person name="Jorgensen B."/>
        </authorList>
    </citation>
    <scope>NUCLEOTIDE SEQUENCE [LARGE SCALE GENOMIC DNA]</scope>
    <source>
        <strain evidence="7 10">AcRS1</strain>
    </source>
</reference>
<comment type="pathway">
    <text evidence="5">Metabolic intermediate biosynthesis; acetyl-CoA biosynthesis; acetyl-CoA from acetate: step 1/2.</text>
</comment>
<dbReference type="PANTHER" id="PTHR21060:SF15">
    <property type="entry name" value="ACETATE KINASE-RELATED"/>
    <property type="match status" value="1"/>
</dbReference>
<dbReference type="AlphaFoldDB" id="A0A328F8P9"/>
<dbReference type="RefSeq" id="WP_111958444.1">
    <property type="nucleotide sequence ID" value="NZ_CP036313.1"/>
</dbReference>
<dbReference type="NCBIfam" id="TIGR00016">
    <property type="entry name" value="ackA"/>
    <property type="match status" value="1"/>
</dbReference>
<keyword evidence="2 5" id="KW-0547">Nucleotide-binding</keyword>
<evidence type="ECO:0000256" key="3">
    <source>
        <dbReference type="ARBA" id="ARBA00022777"/>
    </source>
</evidence>
<dbReference type="EMBL" id="QLNI01000033">
    <property type="protein sequence ID" value="RAM01064.1"/>
    <property type="molecule type" value="Genomic_DNA"/>
</dbReference>
<dbReference type="InterPro" id="IPR000890">
    <property type="entry name" value="Aliphatic_acid_kin_short-chain"/>
</dbReference>
<feature type="active site" description="Proton donor/acceptor" evidence="5">
    <location>
        <position position="143"/>
    </location>
</feature>
<comment type="function">
    <text evidence="5">Catalyzes the formation of acetyl phosphate from acetate and ATP. Can also catalyze the reverse reaction.</text>
</comment>
<dbReference type="GO" id="GO:0000287">
    <property type="term" value="F:magnesium ion binding"/>
    <property type="evidence" value="ECO:0007669"/>
    <property type="project" value="UniProtKB-UniRule"/>
</dbReference>
<dbReference type="PANTHER" id="PTHR21060">
    <property type="entry name" value="ACETATE KINASE"/>
    <property type="match status" value="1"/>
</dbReference>